<gene>
    <name evidence="2" type="ORF">SCF082_LOCUS23293</name>
</gene>
<protein>
    <recommendedName>
        <fullName evidence="4">Selenoprotein O</fullName>
    </recommendedName>
</protein>
<feature type="region of interest" description="Disordered" evidence="1">
    <location>
        <begin position="1"/>
        <end position="91"/>
    </location>
</feature>
<evidence type="ECO:0000313" key="3">
    <source>
        <dbReference type="Proteomes" id="UP001642464"/>
    </source>
</evidence>
<organism evidence="2 3">
    <name type="scientific">Durusdinium trenchii</name>
    <dbReference type="NCBI Taxonomy" id="1381693"/>
    <lineage>
        <taxon>Eukaryota</taxon>
        <taxon>Sar</taxon>
        <taxon>Alveolata</taxon>
        <taxon>Dinophyceae</taxon>
        <taxon>Suessiales</taxon>
        <taxon>Symbiodiniaceae</taxon>
        <taxon>Durusdinium</taxon>
    </lineage>
</organism>
<proteinExistence type="predicted"/>
<comment type="caution">
    <text evidence="2">The sequence shown here is derived from an EMBL/GenBank/DDBJ whole genome shotgun (WGS) entry which is preliminary data.</text>
</comment>
<dbReference type="Proteomes" id="UP001642464">
    <property type="component" value="Unassembled WGS sequence"/>
</dbReference>
<evidence type="ECO:0000256" key="1">
    <source>
        <dbReference type="SAM" id="MobiDB-lite"/>
    </source>
</evidence>
<name>A0ABP0LP99_9DINO</name>
<keyword evidence="3" id="KW-1185">Reference proteome</keyword>
<accession>A0ABP0LP99</accession>
<dbReference type="EMBL" id="CAXAMM010016825">
    <property type="protein sequence ID" value="CAK9039894.1"/>
    <property type="molecule type" value="Genomic_DNA"/>
</dbReference>
<reference evidence="2 3" key="1">
    <citation type="submission" date="2024-02" db="EMBL/GenBank/DDBJ databases">
        <authorList>
            <person name="Chen Y."/>
            <person name="Shah S."/>
            <person name="Dougan E. K."/>
            <person name="Thang M."/>
            <person name="Chan C."/>
        </authorList>
    </citation>
    <scope>NUCLEOTIDE SEQUENCE [LARGE SCALE GENOMIC DNA]</scope>
</reference>
<sequence length="127" mass="13804">MGSGSSVKRTPVQEIALQTVVPQPRRSTADAVAPQRPPSPRPHSPRPHVLLAPPEFAAGTSSEALGEEEMVLSLSQGSSRSEHSKARHRASRGLRWIALDAKNLAHELTERTDPESLEHPFVAYSET</sequence>
<evidence type="ECO:0000313" key="2">
    <source>
        <dbReference type="EMBL" id="CAK9039894.1"/>
    </source>
</evidence>
<evidence type="ECO:0008006" key="4">
    <source>
        <dbReference type="Google" id="ProtNLM"/>
    </source>
</evidence>